<comment type="subcellular location">
    <subcellularLocation>
        <location evidence="1">Cytoplasm</location>
    </subcellularLocation>
</comment>
<dbReference type="EMBL" id="JBAMIC010004070">
    <property type="protein sequence ID" value="KAK7087526.1"/>
    <property type="molecule type" value="Genomic_DNA"/>
</dbReference>
<evidence type="ECO:0000256" key="3">
    <source>
        <dbReference type="ARBA" id="ARBA00022737"/>
    </source>
</evidence>
<dbReference type="GO" id="GO:0005737">
    <property type="term" value="C:cytoplasm"/>
    <property type="evidence" value="ECO:0007669"/>
    <property type="project" value="UniProtKB-SubCell"/>
</dbReference>
<dbReference type="Proteomes" id="UP001374579">
    <property type="component" value="Unassembled WGS sequence"/>
</dbReference>
<dbReference type="PROSITE" id="PS50059">
    <property type="entry name" value="FKBP_PPIASE"/>
    <property type="match status" value="1"/>
</dbReference>
<keyword evidence="4 6" id="KW-0802">TPR repeat</keyword>
<evidence type="ECO:0000313" key="10">
    <source>
        <dbReference type="Proteomes" id="UP001374579"/>
    </source>
</evidence>
<evidence type="ECO:0000313" key="9">
    <source>
        <dbReference type="EMBL" id="KAK7087526.1"/>
    </source>
</evidence>
<dbReference type="SUPFAM" id="SSF48452">
    <property type="entry name" value="TPR-like"/>
    <property type="match status" value="1"/>
</dbReference>
<name>A0AAN9FVX4_9CAEN</name>
<evidence type="ECO:0000259" key="8">
    <source>
        <dbReference type="PROSITE" id="PS50059"/>
    </source>
</evidence>
<sequence>MSHHEIFAELQKKKISKKIVAAGRGEIPKYASGGKVFFHYHTTLADDERTKLDDSKEANKPMELIIGKQFKLEVWETLVKTMRVGEVAEFLVADIKDTAVYPTVAKSLRDINRGHKHAPEHHCCGMMMDGGTGYPDLNELMKKPQPLVFTLELLKYQAPEDFDKETWTMNAEEKAELIPKLKEAGNALYKEKKYAEATGKYEEALGLLEQLSTLEKPGDEDWIEVDKKKIPFLLNYAQCKLLEGDYYTVITHLTDVLKKDYASESDRVKALFRRGKAHSAVWDVKEAKEDLQEAVEMDPSLSKAVAKELKELENRVKEKEKQEKASLQGLFG</sequence>
<accession>A0AAN9FVX4</accession>
<gene>
    <name evidence="9" type="ORF">V1264_021564</name>
</gene>
<dbReference type="InterPro" id="IPR019734">
    <property type="entry name" value="TPR_rpt"/>
</dbReference>
<feature type="domain" description="PPIase FKBP-type" evidence="8">
    <location>
        <begin position="33"/>
        <end position="92"/>
    </location>
</feature>
<proteinExistence type="predicted"/>
<dbReference type="Pfam" id="PF23322">
    <property type="entry name" value="PPIase_AIP"/>
    <property type="match status" value="1"/>
</dbReference>
<dbReference type="PROSITE" id="PS50005">
    <property type="entry name" value="TPR"/>
    <property type="match status" value="1"/>
</dbReference>
<keyword evidence="5" id="KW-0697">Rotamase</keyword>
<keyword evidence="2" id="KW-0963">Cytoplasm</keyword>
<keyword evidence="3" id="KW-0677">Repeat</keyword>
<dbReference type="InterPro" id="IPR011990">
    <property type="entry name" value="TPR-like_helical_dom_sf"/>
</dbReference>
<dbReference type="SUPFAM" id="SSF54534">
    <property type="entry name" value="FKBP-like"/>
    <property type="match status" value="1"/>
</dbReference>
<dbReference type="InterPro" id="IPR056277">
    <property type="entry name" value="PPIase_AIP"/>
</dbReference>
<dbReference type="FunFam" id="1.25.40.10:FF:000052">
    <property type="entry name" value="Aryl-hydrocarbon-interacting protein-like 1"/>
    <property type="match status" value="1"/>
</dbReference>
<dbReference type="PANTHER" id="PTHR11242:SF0">
    <property type="entry name" value="TPR_REGION DOMAIN-CONTAINING PROTEIN"/>
    <property type="match status" value="1"/>
</dbReference>
<evidence type="ECO:0000256" key="1">
    <source>
        <dbReference type="ARBA" id="ARBA00004496"/>
    </source>
</evidence>
<dbReference type="InterPro" id="IPR001179">
    <property type="entry name" value="PPIase_FKBP_dom"/>
</dbReference>
<protein>
    <recommendedName>
        <fullName evidence="5">peptidylprolyl isomerase</fullName>
        <ecNumber evidence="5">5.2.1.8</ecNumber>
    </recommendedName>
</protein>
<dbReference type="EC" id="5.2.1.8" evidence="5"/>
<evidence type="ECO:0000256" key="2">
    <source>
        <dbReference type="ARBA" id="ARBA00022490"/>
    </source>
</evidence>
<dbReference type="PANTHER" id="PTHR11242">
    <property type="entry name" value="ARYL HYDROCARBON RECEPTOR INTERACTING PROTEIN RELATED"/>
    <property type="match status" value="1"/>
</dbReference>
<evidence type="ECO:0000256" key="4">
    <source>
        <dbReference type="ARBA" id="ARBA00022803"/>
    </source>
</evidence>
<keyword evidence="10" id="KW-1185">Reference proteome</keyword>
<dbReference type="Gene3D" id="3.10.50.40">
    <property type="match status" value="1"/>
</dbReference>
<keyword evidence="7" id="KW-0175">Coiled coil</keyword>
<keyword evidence="5" id="KW-0413">Isomerase</keyword>
<dbReference type="Gene3D" id="1.25.40.10">
    <property type="entry name" value="Tetratricopeptide repeat domain"/>
    <property type="match status" value="1"/>
</dbReference>
<dbReference type="GO" id="GO:0003755">
    <property type="term" value="F:peptidyl-prolyl cis-trans isomerase activity"/>
    <property type="evidence" value="ECO:0007669"/>
    <property type="project" value="UniProtKB-KW"/>
</dbReference>
<dbReference type="InterPro" id="IPR046357">
    <property type="entry name" value="PPIase_dom_sf"/>
</dbReference>
<evidence type="ECO:0000256" key="5">
    <source>
        <dbReference type="PROSITE-ProRule" id="PRU00277"/>
    </source>
</evidence>
<comment type="caution">
    <text evidence="9">The sequence shown here is derived from an EMBL/GenBank/DDBJ whole genome shotgun (WGS) entry which is preliminary data.</text>
</comment>
<evidence type="ECO:0000256" key="6">
    <source>
        <dbReference type="PROSITE-ProRule" id="PRU00339"/>
    </source>
</evidence>
<dbReference type="InterPro" id="IPR039663">
    <property type="entry name" value="AIP/AIPL1/TTC9"/>
</dbReference>
<feature type="repeat" description="TPR" evidence="6">
    <location>
        <begin position="268"/>
        <end position="301"/>
    </location>
</feature>
<organism evidence="9 10">
    <name type="scientific">Littorina saxatilis</name>
    <dbReference type="NCBI Taxonomy" id="31220"/>
    <lineage>
        <taxon>Eukaryota</taxon>
        <taxon>Metazoa</taxon>
        <taxon>Spiralia</taxon>
        <taxon>Lophotrochozoa</taxon>
        <taxon>Mollusca</taxon>
        <taxon>Gastropoda</taxon>
        <taxon>Caenogastropoda</taxon>
        <taxon>Littorinimorpha</taxon>
        <taxon>Littorinoidea</taxon>
        <taxon>Littorinidae</taxon>
        <taxon>Littorina</taxon>
    </lineage>
</organism>
<dbReference type="SMART" id="SM00028">
    <property type="entry name" value="TPR"/>
    <property type="match status" value="2"/>
</dbReference>
<reference evidence="9 10" key="1">
    <citation type="submission" date="2024-02" db="EMBL/GenBank/DDBJ databases">
        <title>Chromosome-scale genome assembly of the rough periwinkle Littorina saxatilis.</title>
        <authorList>
            <person name="De Jode A."/>
            <person name="Faria R."/>
            <person name="Formenti G."/>
            <person name="Sims Y."/>
            <person name="Smith T.P."/>
            <person name="Tracey A."/>
            <person name="Wood J.M.D."/>
            <person name="Zagrodzka Z.B."/>
            <person name="Johannesson K."/>
            <person name="Butlin R.K."/>
            <person name="Leder E.H."/>
        </authorList>
    </citation>
    <scope>NUCLEOTIDE SEQUENCE [LARGE SCALE GENOMIC DNA]</scope>
    <source>
        <strain evidence="9">Snail1</strain>
        <tissue evidence="9">Muscle</tissue>
    </source>
</reference>
<comment type="catalytic activity">
    <reaction evidence="5">
        <text>[protein]-peptidylproline (omega=180) = [protein]-peptidylproline (omega=0)</text>
        <dbReference type="Rhea" id="RHEA:16237"/>
        <dbReference type="Rhea" id="RHEA-COMP:10747"/>
        <dbReference type="Rhea" id="RHEA-COMP:10748"/>
        <dbReference type="ChEBI" id="CHEBI:83833"/>
        <dbReference type="ChEBI" id="CHEBI:83834"/>
        <dbReference type="EC" id="5.2.1.8"/>
    </reaction>
</comment>
<feature type="coiled-coil region" evidence="7">
    <location>
        <begin position="302"/>
        <end position="329"/>
    </location>
</feature>
<dbReference type="AlphaFoldDB" id="A0AAN9FVX4"/>
<evidence type="ECO:0000256" key="7">
    <source>
        <dbReference type="SAM" id="Coils"/>
    </source>
</evidence>